<proteinExistence type="predicted"/>
<evidence type="ECO:0000313" key="2">
    <source>
        <dbReference type="Proteomes" id="UP000814128"/>
    </source>
</evidence>
<dbReference type="EMBL" id="MU273688">
    <property type="protein sequence ID" value="KAI0029245.1"/>
    <property type="molecule type" value="Genomic_DNA"/>
</dbReference>
<name>A0ACB8QCF9_9AGAM</name>
<evidence type="ECO:0000313" key="1">
    <source>
        <dbReference type="EMBL" id="KAI0029245.1"/>
    </source>
</evidence>
<comment type="caution">
    <text evidence="1">The sequence shown here is derived from an EMBL/GenBank/DDBJ whole genome shotgun (WGS) entry which is preliminary data.</text>
</comment>
<keyword evidence="2" id="KW-1185">Reference proteome</keyword>
<accession>A0ACB8QCF9</accession>
<dbReference type="Proteomes" id="UP000814128">
    <property type="component" value="Unassembled WGS sequence"/>
</dbReference>
<organism evidence="1 2">
    <name type="scientific">Vararia minispora EC-137</name>
    <dbReference type="NCBI Taxonomy" id="1314806"/>
    <lineage>
        <taxon>Eukaryota</taxon>
        <taxon>Fungi</taxon>
        <taxon>Dikarya</taxon>
        <taxon>Basidiomycota</taxon>
        <taxon>Agaricomycotina</taxon>
        <taxon>Agaricomycetes</taxon>
        <taxon>Russulales</taxon>
        <taxon>Lachnocladiaceae</taxon>
        <taxon>Vararia</taxon>
    </lineage>
</organism>
<gene>
    <name evidence="1" type="ORF">K488DRAFT_88911</name>
</gene>
<sequence>MSYLTPERAIVSAQLWKVTSAVGAGLCFAVLATAVVLYTRRASRVHLDRVSFRIVLYALVANMIFGISSAVGGSLTGPSTSCGLSVFLLLLTLQVSSFLLFCIALNLELVVVHGVNSQKVEPYYIAGSIALALALTIPPYAAGQYGWDSLEQECWYTNEIHHQRVAWQVGTQLVWTGLASIGEVVAASIVTCHMLRIHARIFNATRAHTHTHSSTSSSSLRRRLASDSSASRATVPSAIHANAYKTVIARIALYPMASCIVNLTSIATVIHTTITNGVHSRADYNILLLSDFLYGGRAIVYAVLAATDPALLRAARAFITDVFGWRWAADNTTTASLTTTYRKNTLRVRVELNTIRSIDFGGAGTEPAAKTPVEDAAERGKLRVPVDDAASLADGDAPRTPVSGDKLKMPTSSASDYVDDASEPEPSVFRTELNERRGAAIRDRDARRESAMEAFARRI</sequence>
<reference evidence="1" key="2">
    <citation type="journal article" date="2022" name="New Phytol.">
        <title>Evolutionary transition to the ectomycorrhizal habit in the genomes of a hyperdiverse lineage of mushroom-forming fungi.</title>
        <authorList>
            <person name="Looney B."/>
            <person name="Miyauchi S."/>
            <person name="Morin E."/>
            <person name="Drula E."/>
            <person name="Courty P.E."/>
            <person name="Kohler A."/>
            <person name="Kuo A."/>
            <person name="LaButti K."/>
            <person name="Pangilinan J."/>
            <person name="Lipzen A."/>
            <person name="Riley R."/>
            <person name="Andreopoulos W."/>
            <person name="He G."/>
            <person name="Johnson J."/>
            <person name="Nolan M."/>
            <person name="Tritt A."/>
            <person name="Barry K.W."/>
            <person name="Grigoriev I.V."/>
            <person name="Nagy L.G."/>
            <person name="Hibbett D."/>
            <person name="Henrissat B."/>
            <person name="Matheny P.B."/>
            <person name="Labbe J."/>
            <person name="Martin F.M."/>
        </authorList>
    </citation>
    <scope>NUCLEOTIDE SEQUENCE</scope>
    <source>
        <strain evidence="1">EC-137</strain>
    </source>
</reference>
<reference evidence="1" key="1">
    <citation type="submission" date="2021-02" db="EMBL/GenBank/DDBJ databases">
        <authorList>
            <consortium name="DOE Joint Genome Institute"/>
            <person name="Ahrendt S."/>
            <person name="Looney B.P."/>
            <person name="Miyauchi S."/>
            <person name="Morin E."/>
            <person name="Drula E."/>
            <person name="Courty P.E."/>
            <person name="Chicoki N."/>
            <person name="Fauchery L."/>
            <person name="Kohler A."/>
            <person name="Kuo A."/>
            <person name="Labutti K."/>
            <person name="Pangilinan J."/>
            <person name="Lipzen A."/>
            <person name="Riley R."/>
            <person name="Andreopoulos W."/>
            <person name="He G."/>
            <person name="Johnson J."/>
            <person name="Barry K.W."/>
            <person name="Grigoriev I.V."/>
            <person name="Nagy L."/>
            <person name="Hibbett D."/>
            <person name="Henrissat B."/>
            <person name="Matheny P.B."/>
            <person name="Labbe J."/>
            <person name="Martin F."/>
        </authorList>
    </citation>
    <scope>NUCLEOTIDE SEQUENCE</scope>
    <source>
        <strain evidence="1">EC-137</strain>
    </source>
</reference>
<protein>
    <submittedName>
        <fullName evidence="1">Uncharacterized protein</fullName>
    </submittedName>
</protein>